<dbReference type="Proteomes" id="UP001164472">
    <property type="component" value="Chromosome"/>
</dbReference>
<keyword evidence="3" id="KW-1185">Reference proteome</keyword>
<dbReference type="InterPro" id="IPR058548">
    <property type="entry name" value="MlaB-like_STAS"/>
</dbReference>
<proteinExistence type="predicted"/>
<evidence type="ECO:0000313" key="3">
    <source>
        <dbReference type="Proteomes" id="UP001164472"/>
    </source>
</evidence>
<dbReference type="InterPro" id="IPR002645">
    <property type="entry name" value="STAS_dom"/>
</dbReference>
<evidence type="ECO:0000259" key="1">
    <source>
        <dbReference type="PROSITE" id="PS50801"/>
    </source>
</evidence>
<evidence type="ECO:0000313" key="2">
    <source>
        <dbReference type="EMBL" id="UZW76754.1"/>
    </source>
</evidence>
<dbReference type="InterPro" id="IPR036513">
    <property type="entry name" value="STAS_dom_sf"/>
</dbReference>
<dbReference type="EMBL" id="CP101527">
    <property type="protein sequence ID" value="UZW76754.1"/>
    <property type="molecule type" value="Genomic_DNA"/>
</dbReference>
<accession>A0A9E8HVU7</accession>
<name>A0A9E8HVU7_9ALTE</name>
<gene>
    <name evidence="2" type="ORF">NNL22_09305</name>
</gene>
<dbReference type="AlphaFoldDB" id="A0A9E8HVU7"/>
<sequence length="88" mass="9367">MADLVLESNCGIAQAEALSTQLEELFQKSAAATIDGSAVMRVDTAVLQLFASFFAAMEQTGVTVSWKDPSEVLCQSANTLGLKELLKL</sequence>
<organism evidence="2 3">
    <name type="scientific">Alkalimarinus sediminis</name>
    <dbReference type="NCBI Taxonomy" id="1632866"/>
    <lineage>
        <taxon>Bacteria</taxon>
        <taxon>Pseudomonadati</taxon>
        <taxon>Pseudomonadota</taxon>
        <taxon>Gammaproteobacteria</taxon>
        <taxon>Alteromonadales</taxon>
        <taxon>Alteromonadaceae</taxon>
        <taxon>Alkalimarinus</taxon>
    </lineage>
</organism>
<dbReference type="RefSeq" id="WP_251812901.1">
    <property type="nucleotide sequence ID" value="NZ_CP101527.1"/>
</dbReference>
<dbReference type="PROSITE" id="PS50801">
    <property type="entry name" value="STAS"/>
    <property type="match status" value="1"/>
</dbReference>
<feature type="domain" description="STAS" evidence="1">
    <location>
        <begin position="1"/>
        <end position="88"/>
    </location>
</feature>
<dbReference type="KEGG" id="asem:NNL22_09305"/>
<dbReference type="Pfam" id="PF13466">
    <property type="entry name" value="STAS_2"/>
    <property type="match status" value="1"/>
</dbReference>
<dbReference type="Gene3D" id="3.30.750.24">
    <property type="entry name" value="STAS domain"/>
    <property type="match status" value="1"/>
</dbReference>
<reference evidence="2" key="1">
    <citation type="submission" date="2022-07" db="EMBL/GenBank/DDBJ databases">
        <title>Alkalimarinus sp. nov., isolated from gut of a Alitta virens.</title>
        <authorList>
            <person name="Yang A.I."/>
            <person name="Shin N.-R."/>
        </authorList>
    </citation>
    <scope>NUCLEOTIDE SEQUENCE</scope>
    <source>
        <strain evidence="2">FA028</strain>
    </source>
</reference>
<protein>
    <submittedName>
        <fullName evidence="2">STAS domain-containing protein</fullName>
    </submittedName>
</protein>
<dbReference type="SUPFAM" id="SSF52091">
    <property type="entry name" value="SpoIIaa-like"/>
    <property type="match status" value="1"/>
</dbReference>